<dbReference type="PANTHER" id="PTHR14207:SF1">
    <property type="entry name" value="EMOPAMIL-BINDING PROTEIN-LIKE"/>
    <property type="match status" value="1"/>
</dbReference>
<comment type="similarity">
    <text evidence="2">Belongs to the EBP family.</text>
</comment>
<evidence type="ECO:0000256" key="4">
    <source>
        <dbReference type="ARBA" id="ARBA00022989"/>
    </source>
</evidence>
<keyword evidence="4 6" id="KW-1133">Transmembrane helix</keyword>
<evidence type="ECO:0000256" key="6">
    <source>
        <dbReference type="PROSITE-ProRule" id="PRU01087"/>
    </source>
</evidence>
<dbReference type="GO" id="GO:0016020">
    <property type="term" value="C:membrane"/>
    <property type="evidence" value="ECO:0007669"/>
    <property type="project" value="UniProtKB-SubCell"/>
</dbReference>
<keyword evidence="3 6" id="KW-0812">Transmembrane</keyword>
<dbReference type="RefSeq" id="XP_051448852.1">
    <property type="nucleotide sequence ID" value="XM_051585522.1"/>
</dbReference>
<dbReference type="PANTHER" id="PTHR14207">
    <property type="entry name" value="STEROL ISOMERASE"/>
    <property type="match status" value="1"/>
</dbReference>
<comment type="subcellular location">
    <subcellularLocation>
        <location evidence="1">Membrane</location>
        <topology evidence="1">Multi-pass membrane protein</topology>
    </subcellularLocation>
</comment>
<dbReference type="AlphaFoldDB" id="A0AAD5HJ14"/>
<comment type="caution">
    <text evidence="9">The sequence shown here is derived from an EMBL/GenBank/DDBJ whole genome shotgun (WGS) entry which is preliminary data.</text>
</comment>
<dbReference type="GO" id="GO:0047750">
    <property type="term" value="F:cholestenol delta-isomerase activity"/>
    <property type="evidence" value="ECO:0007669"/>
    <property type="project" value="InterPro"/>
</dbReference>
<feature type="transmembrane region" description="Helical" evidence="7">
    <location>
        <begin position="45"/>
        <end position="65"/>
    </location>
</feature>
<dbReference type="GeneID" id="75910870"/>
<reference evidence="9" key="1">
    <citation type="submission" date="2021-06" db="EMBL/GenBank/DDBJ databases">
        <authorList>
            <consortium name="DOE Joint Genome Institute"/>
            <person name="Mondo S.J."/>
            <person name="Amses K.R."/>
            <person name="Simmons D.R."/>
            <person name="Longcore J.E."/>
            <person name="Seto K."/>
            <person name="Alves G.H."/>
            <person name="Bonds A.E."/>
            <person name="Quandt C.A."/>
            <person name="Davis W.J."/>
            <person name="Chang Y."/>
            <person name="Letcher P.M."/>
            <person name="Powell M.J."/>
            <person name="Kuo A."/>
            <person name="Labutti K."/>
            <person name="Pangilinan J."/>
            <person name="Andreopoulos W."/>
            <person name="Tritt A."/>
            <person name="Riley R."/>
            <person name="Hundley H."/>
            <person name="Johnson J."/>
            <person name="Lipzen A."/>
            <person name="Barry K."/>
            <person name="Berbee M.L."/>
            <person name="Buchler N.E."/>
            <person name="Grigoriev I.V."/>
            <person name="Spatafora J.W."/>
            <person name="Stajich J.E."/>
            <person name="James T.Y."/>
        </authorList>
    </citation>
    <scope>NUCLEOTIDE SEQUENCE</scope>
    <source>
        <strain evidence="9">AG</strain>
    </source>
</reference>
<gene>
    <name evidence="9" type="ORF">K450DRAFT_220265</name>
</gene>
<evidence type="ECO:0000313" key="10">
    <source>
        <dbReference type="Proteomes" id="UP001206595"/>
    </source>
</evidence>
<accession>A0AAD5HJ14</accession>
<reference evidence="9" key="2">
    <citation type="journal article" date="2022" name="Proc. Natl. Acad. Sci. U.S.A.">
        <title>Diploid-dominant life cycles characterize the early evolution of Fungi.</title>
        <authorList>
            <person name="Amses K.R."/>
            <person name="Simmons D.R."/>
            <person name="Longcore J.E."/>
            <person name="Mondo S.J."/>
            <person name="Seto K."/>
            <person name="Jeronimo G.H."/>
            <person name="Bonds A.E."/>
            <person name="Quandt C.A."/>
            <person name="Davis W.J."/>
            <person name="Chang Y."/>
            <person name="Federici B.A."/>
            <person name="Kuo A."/>
            <person name="LaButti K."/>
            <person name="Pangilinan J."/>
            <person name="Andreopoulos W."/>
            <person name="Tritt A."/>
            <person name="Riley R."/>
            <person name="Hundley H."/>
            <person name="Johnson J."/>
            <person name="Lipzen A."/>
            <person name="Barry K."/>
            <person name="Lang B.F."/>
            <person name="Cuomo C.A."/>
            <person name="Buchler N.E."/>
            <person name="Grigoriev I.V."/>
            <person name="Spatafora J.W."/>
            <person name="Stajich J.E."/>
            <person name="James T.Y."/>
        </authorList>
    </citation>
    <scope>NUCLEOTIDE SEQUENCE</scope>
    <source>
        <strain evidence="9">AG</strain>
    </source>
</reference>
<dbReference type="InterPro" id="IPR033118">
    <property type="entry name" value="EXPERA"/>
</dbReference>
<evidence type="ECO:0000256" key="3">
    <source>
        <dbReference type="ARBA" id="ARBA00022692"/>
    </source>
</evidence>
<feature type="transmembrane region" description="Helical" evidence="7">
    <location>
        <begin position="168"/>
        <end position="187"/>
    </location>
</feature>
<dbReference type="PROSITE" id="PS51751">
    <property type="entry name" value="EXPERA"/>
    <property type="match status" value="1"/>
</dbReference>
<dbReference type="InterPro" id="IPR007905">
    <property type="entry name" value="EBP"/>
</dbReference>
<evidence type="ECO:0000256" key="5">
    <source>
        <dbReference type="ARBA" id="ARBA00023136"/>
    </source>
</evidence>
<feature type="transmembrane region" description="Helical" evidence="7">
    <location>
        <begin position="130"/>
        <end position="148"/>
    </location>
</feature>
<evidence type="ECO:0000259" key="8">
    <source>
        <dbReference type="PROSITE" id="PS51751"/>
    </source>
</evidence>
<evidence type="ECO:0000313" key="9">
    <source>
        <dbReference type="EMBL" id="KAI8583848.1"/>
    </source>
</evidence>
<evidence type="ECO:0000256" key="7">
    <source>
        <dbReference type="SAM" id="Phobius"/>
    </source>
</evidence>
<feature type="transmembrane region" description="Helical" evidence="7">
    <location>
        <begin position="12"/>
        <end position="33"/>
    </location>
</feature>
<sequence length="215" mass="24745">MSTSELFTPTTVFSLLGVVAILAASYAASTLLLPKSARTVDRYIFIWLAFDALIHFIFEGSFLYYSTFGRTVFRGSGPFAELWKEYAKADVRWGMADPTVVSLELLTVFGAGPLCVFLMYQIVRNDPARYYNYIVLSVAEIYGGWMTFCPEWLTGSVFLSTNNWLHHWLYLWFFNGIWVVIPGYLLYHAYEEIVYPLRLVQTLANDEPKEETKKD</sequence>
<dbReference type="GO" id="GO:0016125">
    <property type="term" value="P:sterol metabolic process"/>
    <property type="evidence" value="ECO:0007669"/>
    <property type="project" value="InterPro"/>
</dbReference>
<keyword evidence="5 6" id="KW-0472">Membrane</keyword>
<keyword evidence="10" id="KW-1185">Reference proteome</keyword>
<feature type="domain" description="EXPERA" evidence="8">
    <location>
        <begin position="40"/>
        <end position="186"/>
    </location>
</feature>
<protein>
    <recommendedName>
        <fullName evidence="8">EXPERA domain-containing protein</fullName>
    </recommendedName>
</protein>
<dbReference type="EMBL" id="MU620894">
    <property type="protein sequence ID" value="KAI8583848.1"/>
    <property type="molecule type" value="Genomic_DNA"/>
</dbReference>
<proteinExistence type="inferred from homology"/>
<evidence type="ECO:0000256" key="2">
    <source>
        <dbReference type="ARBA" id="ARBA00008337"/>
    </source>
</evidence>
<dbReference type="Proteomes" id="UP001206595">
    <property type="component" value="Unassembled WGS sequence"/>
</dbReference>
<feature type="transmembrane region" description="Helical" evidence="7">
    <location>
        <begin position="105"/>
        <end position="123"/>
    </location>
</feature>
<dbReference type="Pfam" id="PF05241">
    <property type="entry name" value="EBP"/>
    <property type="match status" value="1"/>
</dbReference>
<name>A0AAD5HJ14_UMBRA</name>
<organism evidence="9 10">
    <name type="scientific">Umbelopsis ramanniana AG</name>
    <dbReference type="NCBI Taxonomy" id="1314678"/>
    <lineage>
        <taxon>Eukaryota</taxon>
        <taxon>Fungi</taxon>
        <taxon>Fungi incertae sedis</taxon>
        <taxon>Mucoromycota</taxon>
        <taxon>Mucoromycotina</taxon>
        <taxon>Umbelopsidomycetes</taxon>
        <taxon>Umbelopsidales</taxon>
        <taxon>Umbelopsidaceae</taxon>
        <taxon>Umbelopsis</taxon>
    </lineage>
</organism>
<evidence type="ECO:0000256" key="1">
    <source>
        <dbReference type="ARBA" id="ARBA00004141"/>
    </source>
</evidence>
<dbReference type="GO" id="GO:0005783">
    <property type="term" value="C:endoplasmic reticulum"/>
    <property type="evidence" value="ECO:0007669"/>
    <property type="project" value="TreeGrafter"/>
</dbReference>